<evidence type="ECO:0000313" key="2">
    <source>
        <dbReference type="Proteomes" id="UP000288805"/>
    </source>
</evidence>
<proteinExistence type="predicted"/>
<dbReference type="InterPro" id="IPR051143">
    <property type="entry name" value="TrkH_K-transport"/>
</dbReference>
<comment type="caution">
    <text evidence="1">The sequence shown here is derived from an EMBL/GenBank/DDBJ whole genome shotgun (WGS) entry which is preliminary data.</text>
</comment>
<dbReference type="PROSITE" id="PS51257">
    <property type="entry name" value="PROKAR_LIPOPROTEIN"/>
    <property type="match status" value="1"/>
</dbReference>
<protein>
    <submittedName>
        <fullName evidence="1">Putative cation transporter HKT7</fullName>
    </submittedName>
</protein>
<organism evidence="1 2">
    <name type="scientific">Vitis vinifera</name>
    <name type="common">Grape</name>
    <dbReference type="NCBI Taxonomy" id="29760"/>
    <lineage>
        <taxon>Eukaryota</taxon>
        <taxon>Viridiplantae</taxon>
        <taxon>Streptophyta</taxon>
        <taxon>Embryophyta</taxon>
        <taxon>Tracheophyta</taxon>
        <taxon>Spermatophyta</taxon>
        <taxon>Magnoliopsida</taxon>
        <taxon>eudicotyledons</taxon>
        <taxon>Gunneridae</taxon>
        <taxon>Pentapetalae</taxon>
        <taxon>rosids</taxon>
        <taxon>Vitales</taxon>
        <taxon>Vitaceae</taxon>
        <taxon>Viteae</taxon>
        <taxon>Vitis</taxon>
    </lineage>
</organism>
<dbReference type="AlphaFoldDB" id="A0A438DC63"/>
<sequence>MREDPLNFNVLNVTIEVVSAYGNVGFSTGYSCARKLKPTPPAKTPGMDLLEDGVTGKVDSHSYHVHWKT</sequence>
<dbReference type="PANTHER" id="PTHR31064">
    <property type="entry name" value="POTASSIUM TRANSPORT PROTEIN DDB_G0292412-RELATED"/>
    <property type="match status" value="1"/>
</dbReference>
<reference evidence="1 2" key="1">
    <citation type="journal article" date="2018" name="PLoS Genet.">
        <title>Population sequencing reveals clonal diversity and ancestral inbreeding in the grapevine cultivar Chardonnay.</title>
        <authorList>
            <person name="Roach M.J."/>
            <person name="Johnson D.L."/>
            <person name="Bohlmann J."/>
            <person name="van Vuuren H.J."/>
            <person name="Jones S.J."/>
            <person name="Pretorius I.S."/>
            <person name="Schmidt S.A."/>
            <person name="Borneman A.R."/>
        </authorList>
    </citation>
    <scope>NUCLEOTIDE SEQUENCE [LARGE SCALE GENOMIC DNA]</scope>
    <source>
        <strain evidence="2">cv. Chardonnay</strain>
        <tissue evidence="1">Leaf</tissue>
    </source>
</reference>
<gene>
    <name evidence="1" type="primary">HKT7_2</name>
    <name evidence="1" type="ORF">CK203_101227</name>
</gene>
<dbReference type="Proteomes" id="UP000288805">
    <property type="component" value="Unassembled WGS sequence"/>
</dbReference>
<accession>A0A438DC63</accession>
<dbReference type="EMBL" id="QGNW01001696">
    <property type="protein sequence ID" value="RVW33047.1"/>
    <property type="molecule type" value="Genomic_DNA"/>
</dbReference>
<evidence type="ECO:0000313" key="1">
    <source>
        <dbReference type="EMBL" id="RVW33047.1"/>
    </source>
</evidence>
<name>A0A438DC63_VITVI</name>
<dbReference type="PANTHER" id="PTHR31064:SF30">
    <property type="entry name" value="HIGH-AFFINITY POTASSIUM TRANSPORT PROTEIN-RELATED"/>
    <property type="match status" value="1"/>
</dbReference>